<evidence type="ECO:0000256" key="6">
    <source>
        <dbReference type="SAM" id="Phobius"/>
    </source>
</evidence>
<dbReference type="EMBL" id="CP048836">
    <property type="protein sequence ID" value="QID16718.1"/>
    <property type="molecule type" value="Genomic_DNA"/>
</dbReference>
<dbReference type="PANTHER" id="PTHR30086">
    <property type="entry name" value="ARGININE EXPORTER PROTEIN ARGO"/>
    <property type="match status" value="1"/>
</dbReference>
<name>A0A6C1B1M2_9RHOO</name>
<sequence>MPDTPTLLSFLGTALILTLAPGPDNLMVLAHSLARGRRAGLGLALGCALGCMTHILWATLGVSAALAASPVAFSVLKLAGALYLAWLGVGALRAARRAPELRQVSGPARRWRNDVARGFLANAVNPKVALFFLAFMPQFVNPTAHDAALQMVVLGAVFMAQTVLVFGAIALTAGHIGAALRRHPRVAPWLDRLAGIVFLALAARLATSGPLR</sequence>
<evidence type="ECO:0000256" key="4">
    <source>
        <dbReference type="ARBA" id="ARBA00022989"/>
    </source>
</evidence>
<dbReference type="GO" id="GO:0005886">
    <property type="term" value="C:plasma membrane"/>
    <property type="evidence" value="ECO:0007669"/>
    <property type="project" value="UniProtKB-SubCell"/>
</dbReference>
<comment type="subcellular location">
    <subcellularLocation>
        <location evidence="1">Cell membrane</location>
        <topology evidence="1">Multi-pass membrane protein</topology>
    </subcellularLocation>
</comment>
<dbReference type="PANTHER" id="PTHR30086:SF20">
    <property type="entry name" value="ARGININE EXPORTER PROTEIN ARGO-RELATED"/>
    <property type="match status" value="1"/>
</dbReference>
<organism evidence="7 8">
    <name type="scientific">Nitrogeniibacter mangrovi</name>
    <dbReference type="NCBI Taxonomy" id="2016596"/>
    <lineage>
        <taxon>Bacteria</taxon>
        <taxon>Pseudomonadati</taxon>
        <taxon>Pseudomonadota</taxon>
        <taxon>Betaproteobacteria</taxon>
        <taxon>Rhodocyclales</taxon>
        <taxon>Zoogloeaceae</taxon>
        <taxon>Nitrogeniibacter</taxon>
    </lineage>
</organism>
<feature type="transmembrane region" description="Helical" evidence="6">
    <location>
        <begin position="41"/>
        <end position="65"/>
    </location>
</feature>
<evidence type="ECO:0000313" key="7">
    <source>
        <dbReference type="EMBL" id="QID16718.1"/>
    </source>
</evidence>
<dbReference type="AlphaFoldDB" id="A0A6C1B1M2"/>
<evidence type="ECO:0000313" key="8">
    <source>
        <dbReference type="Proteomes" id="UP000501991"/>
    </source>
</evidence>
<dbReference type="Proteomes" id="UP000501991">
    <property type="component" value="Chromosome"/>
</dbReference>
<gene>
    <name evidence="7" type="ORF">G3580_03170</name>
</gene>
<keyword evidence="4 6" id="KW-1133">Transmembrane helix</keyword>
<accession>A0A6C1B1M2</accession>
<keyword evidence="2" id="KW-1003">Cell membrane</keyword>
<dbReference type="KEGG" id="azq:G3580_03170"/>
<dbReference type="Pfam" id="PF01810">
    <property type="entry name" value="LysE"/>
    <property type="match status" value="1"/>
</dbReference>
<evidence type="ECO:0000256" key="2">
    <source>
        <dbReference type="ARBA" id="ARBA00022475"/>
    </source>
</evidence>
<dbReference type="GO" id="GO:0015171">
    <property type="term" value="F:amino acid transmembrane transporter activity"/>
    <property type="evidence" value="ECO:0007669"/>
    <property type="project" value="TreeGrafter"/>
</dbReference>
<proteinExistence type="predicted"/>
<feature type="transmembrane region" description="Helical" evidence="6">
    <location>
        <begin position="119"/>
        <end position="140"/>
    </location>
</feature>
<feature type="transmembrane region" description="Helical" evidence="6">
    <location>
        <begin position="6"/>
        <end position="29"/>
    </location>
</feature>
<dbReference type="PIRSF" id="PIRSF006324">
    <property type="entry name" value="LeuE"/>
    <property type="match status" value="1"/>
</dbReference>
<dbReference type="InterPro" id="IPR001123">
    <property type="entry name" value="LeuE-type"/>
</dbReference>
<keyword evidence="5 6" id="KW-0472">Membrane</keyword>
<evidence type="ECO:0000256" key="3">
    <source>
        <dbReference type="ARBA" id="ARBA00022692"/>
    </source>
</evidence>
<feature type="transmembrane region" description="Helical" evidence="6">
    <location>
        <begin position="71"/>
        <end position="92"/>
    </location>
</feature>
<evidence type="ECO:0000256" key="5">
    <source>
        <dbReference type="ARBA" id="ARBA00023136"/>
    </source>
</evidence>
<keyword evidence="8" id="KW-1185">Reference proteome</keyword>
<protein>
    <submittedName>
        <fullName evidence="7">LysE family translocator</fullName>
    </submittedName>
</protein>
<evidence type="ECO:0000256" key="1">
    <source>
        <dbReference type="ARBA" id="ARBA00004651"/>
    </source>
</evidence>
<reference evidence="7 8" key="1">
    <citation type="submission" date="2020-02" db="EMBL/GenBank/DDBJ databases">
        <title>Nitrogenibacter mangrovi gen. nov., sp. nov. isolated from mangrove sediment, a denitrifying betaproteobacterium.</title>
        <authorList>
            <person name="Liao H."/>
            <person name="Tian Y."/>
        </authorList>
    </citation>
    <scope>NUCLEOTIDE SEQUENCE [LARGE SCALE GENOMIC DNA]</scope>
    <source>
        <strain evidence="7 8">M9-3-2</strain>
    </source>
</reference>
<keyword evidence="3 6" id="KW-0812">Transmembrane</keyword>
<feature type="transmembrane region" description="Helical" evidence="6">
    <location>
        <begin position="152"/>
        <end position="177"/>
    </location>
</feature>
<dbReference type="RefSeq" id="WP_173763886.1">
    <property type="nucleotide sequence ID" value="NZ_CP048836.1"/>
</dbReference>